<dbReference type="Gene3D" id="2.40.30.10">
    <property type="entry name" value="Translation factors"/>
    <property type="match status" value="1"/>
</dbReference>
<dbReference type="GO" id="GO:0016491">
    <property type="term" value="F:oxidoreductase activity"/>
    <property type="evidence" value="ECO:0007669"/>
    <property type="project" value="InterPro"/>
</dbReference>
<accession>A0A5D0HSB2</accession>
<dbReference type="PROSITE" id="PS51384">
    <property type="entry name" value="FAD_FR"/>
    <property type="match status" value="1"/>
</dbReference>
<dbReference type="PANTHER" id="PTHR47354:SF5">
    <property type="entry name" value="PROTEIN RFBI"/>
    <property type="match status" value="1"/>
</dbReference>
<dbReference type="Pfam" id="PF00970">
    <property type="entry name" value="FAD_binding_6"/>
    <property type="match status" value="1"/>
</dbReference>
<dbReference type="AlphaFoldDB" id="A0A5D0HSB2"/>
<evidence type="ECO:0000313" key="3">
    <source>
        <dbReference type="EMBL" id="TYA74135.1"/>
    </source>
</evidence>
<dbReference type="InterPro" id="IPR050415">
    <property type="entry name" value="MRET"/>
</dbReference>
<organism evidence="3 4">
    <name type="scientific">Seonamhaeicola marinus</name>
    <dbReference type="NCBI Taxonomy" id="1912246"/>
    <lineage>
        <taxon>Bacteria</taxon>
        <taxon>Pseudomonadati</taxon>
        <taxon>Bacteroidota</taxon>
        <taxon>Flavobacteriia</taxon>
        <taxon>Flavobacteriales</taxon>
        <taxon>Flavobacteriaceae</taxon>
    </lineage>
</organism>
<gene>
    <name evidence="3" type="ORF">FUA24_12395</name>
</gene>
<dbReference type="InterPro" id="IPR017927">
    <property type="entry name" value="FAD-bd_FR_type"/>
</dbReference>
<dbReference type="InterPro" id="IPR039261">
    <property type="entry name" value="FNR_nucleotide-bd"/>
</dbReference>
<evidence type="ECO:0000259" key="2">
    <source>
        <dbReference type="PROSITE" id="PS51384"/>
    </source>
</evidence>
<sequence>MYEISLKNNKKFSCDDQTTILQAAKNNGVYLEHSCLSARCRSCVVKVLQGKTVNMQDELVLSEAEIRENYTLSCNAKPVSDLVLDIEGLEGITLYEKRIFPSKIDQITKLTNDIIKLTLRFPPSANFKFNSGQYVNLIKGNIKRSYSIANRAVHNSKLSFFIKNYENGEMSKFWFEDAKENDLIRVEGPLGGFFYRESEHKNIVFLATGTGVAPVKAIIEEINCSPEDFSTKTLFVIVGARYEKDLFWEPEIRSNIRLKYVPVLSRPDENWNGAKGYVQDVLLEQNIDLSKTQVYACGSNDMIESARRLLIEKKLPENQFYSDAFVCSN</sequence>
<protein>
    <submittedName>
        <fullName evidence="3">2Fe-2S iron-sulfur cluster binding domain-containing protein</fullName>
    </submittedName>
</protein>
<dbReference type="SUPFAM" id="SSF52343">
    <property type="entry name" value="Ferredoxin reductase-like, C-terminal NADP-linked domain"/>
    <property type="match status" value="1"/>
</dbReference>
<evidence type="ECO:0000313" key="4">
    <source>
        <dbReference type="Proteomes" id="UP000323930"/>
    </source>
</evidence>
<comment type="caution">
    <text evidence="3">The sequence shown here is derived from an EMBL/GenBank/DDBJ whole genome shotgun (WGS) entry which is preliminary data.</text>
</comment>
<dbReference type="Gene3D" id="3.40.50.80">
    <property type="entry name" value="Nucleotide-binding domain of ferredoxin-NADP reductase (FNR) module"/>
    <property type="match status" value="1"/>
</dbReference>
<proteinExistence type="predicted"/>
<name>A0A5D0HSB2_9FLAO</name>
<keyword evidence="4" id="KW-1185">Reference proteome</keyword>
<dbReference type="Pfam" id="PF00175">
    <property type="entry name" value="NAD_binding_1"/>
    <property type="match status" value="1"/>
</dbReference>
<dbReference type="PROSITE" id="PS51085">
    <property type="entry name" value="2FE2S_FER_2"/>
    <property type="match status" value="1"/>
</dbReference>
<dbReference type="PRINTS" id="PR00410">
    <property type="entry name" value="PHEHYDRXLASE"/>
</dbReference>
<dbReference type="InterPro" id="IPR036010">
    <property type="entry name" value="2Fe-2S_ferredoxin-like_sf"/>
</dbReference>
<feature type="domain" description="FAD-binding FR-type" evidence="2">
    <location>
        <begin position="97"/>
        <end position="196"/>
    </location>
</feature>
<dbReference type="CDD" id="cd00207">
    <property type="entry name" value="fer2"/>
    <property type="match status" value="1"/>
</dbReference>
<dbReference type="InterPro" id="IPR001041">
    <property type="entry name" value="2Fe-2S_ferredoxin-type"/>
</dbReference>
<dbReference type="InterPro" id="IPR001433">
    <property type="entry name" value="OxRdtase_FAD/NAD-bd"/>
</dbReference>
<feature type="domain" description="2Fe-2S ferredoxin-type" evidence="1">
    <location>
        <begin position="2"/>
        <end position="90"/>
    </location>
</feature>
<dbReference type="InterPro" id="IPR012675">
    <property type="entry name" value="Beta-grasp_dom_sf"/>
</dbReference>
<dbReference type="Gene3D" id="3.10.20.30">
    <property type="match status" value="1"/>
</dbReference>
<dbReference type="SUPFAM" id="SSF63380">
    <property type="entry name" value="Riboflavin synthase domain-like"/>
    <property type="match status" value="1"/>
</dbReference>
<dbReference type="CDD" id="cd06189">
    <property type="entry name" value="flavin_oxioreductase"/>
    <property type="match status" value="1"/>
</dbReference>
<dbReference type="Proteomes" id="UP000323930">
    <property type="component" value="Unassembled WGS sequence"/>
</dbReference>
<dbReference type="OrthoDB" id="9789468at2"/>
<dbReference type="Pfam" id="PF00111">
    <property type="entry name" value="Fer2"/>
    <property type="match status" value="1"/>
</dbReference>
<dbReference type="EMBL" id="VSDQ01000679">
    <property type="protein sequence ID" value="TYA74135.1"/>
    <property type="molecule type" value="Genomic_DNA"/>
</dbReference>
<reference evidence="3 4" key="1">
    <citation type="submission" date="2019-08" db="EMBL/GenBank/DDBJ databases">
        <title>Seonamhaeicola sediminis sp. nov., isolated from marine sediment.</title>
        <authorList>
            <person name="Cao W.R."/>
        </authorList>
    </citation>
    <scope>NUCLEOTIDE SEQUENCE [LARGE SCALE GENOMIC DNA]</scope>
    <source>
        <strain evidence="3 4">B011</strain>
    </source>
</reference>
<dbReference type="SUPFAM" id="SSF54292">
    <property type="entry name" value="2Fe-2S ferredoxin-like"/>
    <property type="match status" value="1"/>
</dbReference>
<dbReference type="InterPro" id="IPR017938">
    <property type="entry name" value="Riboflavin_synthase-like_b-brl"/>
</dbReference>
<dbReference type="GO" id="GO:0051536">
    <property type="term" value="F:iron-sulfur cluster binding"/>
    <property type="evidence" value="ECO:0007669"/>
    <property type="project" value="InterPro"/>
</dbReference>
<dbReference type="PANTHER" id="PTHR47354">
    <property type="entry name" value="NADH OXIDOREDUCTASE HCR"/>
    <property type="match status" value="1"/>
</dbReference>
<dbReference type="RefSeq" id="WP_148542749.1">
    <property type="nucleotide sequence ID" value="NZ_VSDQ01000679.1"/>
</dbReference>
<dbReference type="InterPro" id="IPR008333">
    <property type="entry name" value="Cbr1-like_FAD-bd_dom"/>
</dbReference>
<evidence type="ECO:0000259" key="1">
    <source>
        <dbReference type="PROSITE" id="PS51085"/>
    </source>
</evidence>